<organism evidence="1 2">
    <name type="scientific">Hypoxylon rubiginosum</name>
    <dbReference type="NCBI Taxonomy" id="110542"/>
    <lineage>
        <taxon>Eukaryota</taxon>
        <taxon>Fungi</taxon>
        <taxon>Dikarya</taxon>
        <taxon>Ascomycota</taxon>
        <taxon>Pezizomycotina</taxon>
        <taxon>Sordariomycetes</taxon>
        <taxon>Xylariomycetidae</taxon>
        <taxon>Xylariales</taxon>
        <taxon>Hypoxylaceae</taxon>
        <taxon>Hypoxylon</taxon>
    </lineage>
</organism>
<reference evidence="1 2" key="1">
    <citation type="journal article" date="2022" name="New Phytol.">
        <title>Ecological generalism drives hyperdiversity of secondary metabolite gene clusters in xylarialean endophytes.</title>
        <authorList>
            <person name="Franco M.E.E."/>
            <person name="Wisecaver J.H."/>
            <person name="Arnold A.E."/>
            <person name="Ju Y.M."/>
            <person name="Slot J.C."/>
            <person name="Ahrendt S."/>
            <person name="Moore L.P."/>
            <person name="Eastman K.E."/>
            <person name="Scott K."/>
            <person name="Konkel Z."/>
            <person name="Mondo S.J."/>
            <person name="Kuo A."/>
            <person name="Hayes R.D."/>
            <person name="Haridas S."/>
            <person name="Andreopoulos B."/>
            <person name="Riley R."/>
            <person name="LaButti K."/>
            <person name="Pangilinan J."/>
            <person name="Lipzen A."/>
            <person name="Amirebrahimi M."/>
            <person name="Yan J."/>
            <person name="Adam C."/>
            <person name="Keymanesh K."/>
            <person name="Ng V."/>
            <person name="Louie K."/>
            <person name="Northen T."/>
            <person name="Drula E."/>
            <person name="Henrissat B."/>
            <person name="Hsieh H.M."/>
            <person name="Youens-Clark K."/>
            <person name="Lutzoni F."/>
            <person name="Miadlikowska J."/>
            <person name="Eastwood D.C."/>
            <person name="Hamelin R.C."/>
            <person name="Grigoriev I.V."/>
            <person name="U'Ren J.M."/>
        </authorList>
    </citation>
    <scope>NUCLEOTIDE SEQUENCE [LARGE SCALE GENOMIC DNA]</scope>
    <source>
        <strain evidence="1 2">CBS 119005</strain>
    </source>
</reference>
<accession>A0ACB9Z773</accession>
<comment type="caution">
    <text evidence="1">The sequence shown here is derived from an EMBL/GenBank/DDBJ whole genome shotgun (WGS) entry which is preliminary data.</text>
</comment>
<dbReference type="EMBL" id="MU393447">
    <property type="protein sequence ID" value="KAI4867458.1"/>
    <property type="molecule type" value="Genomic_DNA"/>
</dbReference>
<gene>
    <name evidence="1" type="ORF">F4820DRAFT_203194</name>
</gene>
<keyword evidence="2" id="KW-1185">Reference proteome</keyword>
<name>A0ACB9Z773_9PEZI</name>
<protein>
    <submittedName>
        <fullName evidence="1">Uncharacterized protein</fullName>
    </submittedName>
</protein>
<evidence type="ECO:0000313" key="1">
    <source>
        <dbReference type="EMBL" id="KAI4867458.1"/>
    </source>
</evidence>
<dbReference type="Proteomes" id="UP001497700">
    <property type="component" value="Unassembled WGS sequence"/>
</dbReference>
<sequence>MDRRFNLSPNFPPPPGFVFTPVTQPEGNASQGDLPPVTLPQGGFSHGNYPQGDSVQFTGNQFPVQSEGHYPSHHGFQHSIRRRSPHRVQHFHPYAVRRPGNQHPAHDPSHHHVRDSNQYAIQDTNQFAIQDPTRYLVHNGFPGYQYPYEFQQPPDHVMAQRHALSNPKTESKPRLSKEEVEKLEKIFQENAKPSSSAKAQLADGLGLERARINNWFQNRRAKAKQERKQEEYEAQRAAEKLGSEPTSADEGSSGVSLESTNEGVRRHAQPSSACFPGLETTDASCDGDCADDDSATSDDEDDSSSTQDLSDSFEASDDLHSPLPINISPSETANFSYAQCHQDYSHLADGLVTPFIPMPSTIKHVSDVEQPLSLNNSLPSPNEESVASEHSIQYSADAGFSSSTVTPFIQSQSTFATPGSDENLEGFLNTLSNCSENGSTPVSEGQATTMMHQGMPTPNDSSKCDSFKSPPPPANIACRRNIARPANLQTTSLRSRSYNLPYGPKTALDGSKRVDPSSPGLPMRRIASTTGNIHGRIQKSSSGPRSPMFFNRNPESLLHWHSRSPVGPITAAFPGGAPLTPLTPAVVDQSSIVSPTCSDDSSFLLGGSLPATTMPESKTDLNLKTPPTTPGLLTPFGNQNYAANSFNTGADFHAEQPVWTPFQTEFPGFGMQHVPSYNEANDGSLPTTPLYPNTTGSAFVRAGMMPNMMGTMMMGGNTQFDWDANESVNSSKSSPNQSRSKQIQFTQNMTPQDYNSHHEK</sequence>
<evidence type="ECO:0000313" key="2">
    <source>
        <dbReference type="Proteomes" id="UP001497700"/>
    </source>
</evidence>
<proteinExistence type="predicted"/>